<dbReference type="Gene3D" id="3.10.100.10">
    <property type="entry name" value="Mannose-Binding Protein A, subunit A"/>
    <property type="match status" value="1"/>
</dbReference>
<dbReference type="HOGENOM" id="CLU_060615_0_0_1"/>
<organism evidence="5">
    <name type="scientific">Caenorhabditis brenneri</name>
    <name type="common">Nematode worm</name>
    <dbReference type="NCBI Taxonomy" id="135651"/>
    <lineage>
        <taxon>Eukaryota</taxon>
        <taxon>Metazoa</taxon>
        <taxon>Ecdysozoa</taxon>
        <taxon>Nematoda</taxon>
        <taxon>Chromadorea</taxon>
        <taxon>Rhabditida</taxon>
        <taxon>Rhabditina</taxon>
        <taxon>Rhabditomorpha</taxon>
        <taxon>Rhabditoidea</taxon>
        <taxon>Rhabditidae</taxon>
        <taxon>Peloderinae</taxon>
        <taxon>Caenorhabditis</taxon>
    </lineage>
</organism>
<dbReference type="PANTHER" id="PTHR31024:SF6">
    <property type="entry name" value="VWFA DOMAIN-CONTAINING PROTEIN"/>
    <property type="match status" value="1"/>
</dbReference>
<evidence type="ECO:0008006" key="6">
    <source>
        <dbReference type="Google" id="ProtNLM"/>
    </source>
</evidence>
<dbReference type="PROSITE" id="PS50041">
    <property type="entry name" value="C_TYPE_LECTIN_2"/>
    <property type="match status" value="1"/>
</dbReference>
<dbReference type="Pfam" id="PF00092">
    <property type="entry name" value="VWA"/>
    <property type="match status" value="1"/>
</dbReference>
<reference evidence="5" key="1">
    <citation type="submission" date="2011-07" db="EMBL/GenBank/DDBJ databases">
        <authorList>
            <consortium name="Caenorhabditis brenneri Sequencing and Analysis Consortium"/>
            <person name="Wilson R.K."/>
        </authorList>
    </citation>
    <scope>NUCLEOTIDE SEQUENCE [LARGE SCALE GENOMIC DNA]</scope>
    <source>
        <strain evidence="5">PB2801</strain>
    </source>
</reference>
<evidence type="ECO:0000313" key="5">
    <source>
        <dbReference type="Proteomes" id="UP000008068"/>
    </source>
</evidence>
<feature type="chain" id="PRO_5003405214" description="VWFA domain-containing protein" evidence="1">
    <location>
        <begin position="19"/>
        <end position="388"/>
    </location>
</feature>
<keyword evidence="1" id="KW-0732">Signal</keyword>
<dbReference type="InterPro" id="IPR001304">
    <property type="entry name" value="C-type_lectin-like"/>
</dbReference>
<accession>G0NIH4</accession>
<dbReference type="InterPro" id="IPR002035">
    <property type="entry name" value="VWF_A"/>
</dbReference>
<dbReference type="SMART" id="SM00327">
    <property type="entry name" value="VWA"/>
    <property type="match status" value="1"/>
</dbReference>
<proteinExistence type="predicted"/>
<gene>
    <name evidence="4" type="ORF">CAEBREN_16908</name>
</gene>
<dbReference type="CDD" id="cd00037">
    <property type="entry name" value="CLECT"/>
    <property type="match status" value="1"/>
</dbReference>
<evidence type="ECO:0000259" key="2">
    <source>
        <dbReference type="PROSITE" id="PS50041"/>
    </source>
</evidence>
<dbReference type="EMBL" id="GL379890">
    <property type="protein sequence ID" value="EGT31820.1"/>
    <property type="molecule type" value="Genomic_DNA"/>
</dbReference>
<dbReference type="SMART" id="SM00034">
    <property type="entry name" value="CLECT"/>
    <property type="match status" value="1"/>
</dbReference>
<evidence type="ECO:0000259" key="3">
    <source>
        <dbReference type="PROSITE" id="PS50234"/>
    </source>
</evidence>
<feature type="signal peptide" evidence="1">
    <location>
        <begin position="1"/>
        <end position="18"/>
    </location>
</feature>
<keyword evidence="5" id="KW-1185">Reference proteome</keyword>
<dbReference type="InterPro" id="IPR016186">
    <property type="entry name" value="C-type_lectin-like/link_sf"/>
</dbReference>
<feature type="domain" description="VWFA" evidence="3">
    <location>
        <begin position="19"/>
        <end position="213"/>
    </location>
</feature>
<protein>
    <recommendedName>
        <fullName evidence="6">VWFA domain-containing protein</fullName>
    </recommendedName>
</protein>
<dbReference type="GO" id="GO:0045087">
    <property type="term" value="P:innate immune response"/>
    <property type="evidence" value="ECO:0007669"/>
    <property type="project" value="TreeGrafter"/>
</dbReference>
<dbReference type="OrthoDB" id="5787264at2759"/>
<dbReference type="InParanoid" id="G0NIH4"/>
<dbReference type="Gene3D" id="3.40.50.410">
    <property type="entry name" value="von Willebrand factor, type A domain"/>
    <property type="match status" value="1"/>
</dbReference>
<name>G0NIH4_CAEBE</name>
<sequence>MKLNQFFLLLLSIQAGSAVYDPSSYTERPCGDDLTNLWLDVVAVIAANIASVFSSGTKIGQSPTEQRTTRLGLVTYNSNATTNADLNKYNSLDDIYNDVYDALGSVSDTTTSYLSTGLEAAETLFNTQSDGTPRQHYKRVVIVYASAYQGFGDLDPLPVAERLRTFGINIVTVAYDQGDGELLEEMQKIATPGFNFTNTDDTGNLVGQIQGALLQSNCFCPNGWTQYRDSFSNENSFRYGSCLQPVGIPATWKAAQLGCSHRWNSTYLATEFNPEKHDFILAAVRNQTGFYKPNQPLAYHIGLNYANGNWVWDQPAGLPQVSMPGDAWKNWITSYPKNAAQNSAGQNLQNGFGTAWQNVAMYTGSSNYVCETYSCDTDIYCDASFVKH</sequence>
<dbReference type="Proteomes" id="UP000008068">
    <property type="component" value="Unassembled WGS sequence"/>
</dbReference>
<evidence type="ECO:0000313" key="4">
    <source>
        <dbReference type="EMBL" id="EGT31820.1"/>
    </source>
</evidence>
<dbReference type="InterPro" id="IPR016187">
    <property type="entry name" value="CTDL_fold"/>
</dbReference>
<dbReference type="SUPFAM" id="SSF56436">
    <property type="entry name" value="C-type lectin-like"/>
    <property type="match status" value="1"/>
</dbReference>
<dbReference type="InterPro" id="IPR036465">
    <property type="entry name" value="vWFA_dom_sf"/>
</dbReference>
<dbReference type="STRING" id="135651.G0NIH4"/>
<dbReference type="OMA" id="SSKMACH"/>
<dbReference type="PANTHER" id="PTHR31024">
    <property type="entry name" value="C-TYPE LECTIN"/>
    <property type="match status" value="1"/>
</dbReference>
<feature type="domain" description="C-type lectin" evidence="2">
    <location>
        <begin position="238"/>
        <end position="358"/>
    </location>
</feature>
<evidence type="ECO:0000256" key="1">
    <source>
        <dbReference type="SAM" id="SignalP"/>
    </source>
</evidence>
<dbReference type="AlphaFoldDB" id="G0NIH4"/>
<dbReference type="eggNOG" id="ENOG502SH29">
    <property type="taxonomic scope" value="Eukaryota"/>
</dbReference>
<dbReference type="PROSITE" id="PS50234">
    <property type="entry name" value="VWFA"/>
    <property type="match status" value="1"/>
</dbReference>
<dbReference type="SUPFAM" id="SSF53300">
    <property type="entry name" value="vWA-like"/>
    <property type="match status" value="1"/>
</dbReference>